<evidence type="ECO:0000313" key="2">
    <source>
        <dbReference type="Proteomes" id="UP001497493"/>
    </source>
</evidence>
<keyword evidence="2" id="KW-1185">Reference proteome</keyword>
<organism evidence="1 2">
    <name type="scientific">Candidatus Methylocalor cossyra</name>
    <dbReference type="NCBI Taxonomy" id="3108543"/>
    <lineage>
        <taxon>Bacteria</taxon>
        <taxon>Pseudomonadati</taxon>
        <taxon>Pseudomonadota</taxon>
        <taxon>Gammaproteobacteria</taxon>
        <taxon>Methylococcales</taxon>
        <taxon>Methylococcaceae</taxon>
        <taxon>Candidatus Methylocalor</taxon>
    </lineage>
</organism>
<dbReference type="Proteomes" id="UP001497493">
    <property type="component" value="Chromosome"/>
</dbReference>
<protein>
    <submittedName>
        <fullName evidence="1">Uncharacterized protein</fullName>
    </submittedName>
</protein>
<name>A0ABM9NI56_9GAMM</name>
<dbReference type="EMBL" id="OZ026884">
    <property type="protein sequence ID" value="CAL1240308.1"/>
    <property type="molecule type" value="Genomic_DNA"/>
</dbReference>
<proteinExistence type="predicted"/>
<gene>
    <name evidence="1" type="ORF">MECH1_V1_1532</name>
</gene>
<evidence type="ECO:0000313" key="1">
    <source>
        <dbReference type="EMBL" id="CAL1240308.1"/>
    </source>
</evidence>
<reference evidence="1 2" key="1">
    <citation type="submission" date="2024-04" db="EMBL/GenBank/DDBJ databases">
        <authorList>
            <person name="Cremers G."/>
        </authorList>
    </citation>
    <scope>NUCLEOTIDE SEQUENCE [LARGE SCALE GENOMIC DNA]</scope>
    <source>
        <strain evidence="1">MeCH1-AG</strain>
    </source>
</reference>
<accession>A0ABM9NI56</accession>
<sequence>MELEDAAVPVFFQVLGVLDVFEGDDVAALQGHGDGVRVGIVGDAHDIFAQLDVPIPGAVSDLQDVLFGEVPDSVVAGRCIADDEGIPARTPDHRIVALAADEGVVSGTADQLVVPGAARQGVVPSPTIEDVVAKAEILDYVVAALALERVMAAVDDQHLIVAARANDLVVQAGGDDRGIIRKFNLGCIGAPTLTATFTTPEYREGLAGIGRKRLRAGGEVVGSGNRLVEKAMEKVVDRLLVDIVVYRDTDLMAANFCDHIYHL</sequence>